<dbReference type="RefSeq" id="WP_208674572.1">
    <property type="nucleotide sequence ID" value="NZ_CP070380.1"/>
</dbReference>
<protein>
    <submittedName>
        <fullName evidence="2">Helix-turn-helix domain-containing protein</fullName>
    </submittedName>
</protein>
<sequence length="195" mass="21674">MNRVLTDKVCQYGRVVGKEPDFGPSARAVAENVKQFRTAAGWNFTELSERLSEVADWSINAVGIRRIEQRERRVTPDDLVALAVAFGVSPVSLLMPNLKTVGQLDQIEFTGLHSPVRAEVGWLWLTAQDLPTPDAHPPGSAAKFFAFLERACPSWVSTALADRWRADLKAQRERANRELVEAGWLDESDVTDGDD</sequence>
<organism evidence="2 3">
    <name type="scientific">Mycolicibacterium austroafricanum</name>
    <name type="common">Mycobacterium austroafricanum</name>
    <dbReference type="NCBI Taxonomy" id="39687"/>
    <lineage>
        <taxon>Bacteria</taxon>
        <taxon>Bacillati</taxon>
        <taxon>Actinomycetota</taxon>
        <taxon>Actinomycetes</taxon>
        <taxon>Mycobacteriales</taxon>
        <taxon>Mycobacteriaceae</taxon>
        <taxon>Mycolicibacterium</taxon>
    </lineage>
</organism>
<proteinExistence type="predicted"/>
<evidence type="ECO:0000313" key="2">
    <source>
        <dbReference type="EMBL" id="MDN4522628.1"/>
    </source>
</evidence>
<comment type="caution">
    <text evidence="2">The sequence shown here is derived from an EMBL/GenBank/DDBJ whole genome shotgun (WGS) entry which is preliminary data.</text>
</comment>
<dbReference type="SUPFAM" id="SSF47413">
    <property type="entry name" value="lambda repressor-like DNA-binding domains"/>
    <property type="match status" value="1"/>
</dbReference>
<keyword evidence="3" id="KW-1185">Reference proteome</keyword>
<dbReference type="EMBL" id="JAUHTC010000101">
    <property type="protein sequence ID" value="MDN4522628.1"/>
    <property type="molecule type" value="Genomic_DNA"/>
</dbReference>
<dbReference type="InterPro" id="IPR010982">
    <property type="entry name" value="Lambda_DNA-bd_dom_sf"/>
</dbReference>
<feature type="domain" description="HTH cro/C1-type" evidence="1">
    <location>
        <begin position="33"/>
        <end position="93"/>
    </location>
</feature>
<dbReference type="InterPro" id="IPR001387">
    <property type="entry name" value="Cro/C1-type_HTH"/>
</dbReference>
<evidence type="ECO:0000259" key="1">
    <source>
        <dbReference type="PROSITE" id="PS50943"/>
    </source>
</evidence>
<dbReference type="PROSITE" id="PS50943">
    <property type="entry name" value="HTH_CROC1"/>
    <property type="match status" value="1"/>
</dbReference>
<evidence type="ECO:0000313" key="3">
    <source>
        <dbReference type="Proteomes" id="UP001172687"/>
    </source>
</evidence>
<gene>
    <name evidence="2" type="ORF">QYF68_33105</name>
</gene>
<reference evidence="2" key="1">
    <citation type="submission" date="2023-07" db="EMBL/GenBank/DDBJ databases">
        <title>Degradation of tert-butanol by M. austroafricanum TBA100.</title>
        <authorList>
            <person name="Helbich S."/>
            <person name="Vainshtein Y."/>
        </authorList>
    </citation>
    <scope>NUCLEOTIDE SEQUENCE</scope>
    <source>
        <strain evidence="2">TBA100</strain>
    </source>
</reference>
<dbReference type="Gene3D" id="1.10.260.40">
    <property type="entry name" value="lambda repressor-like DNA-binding domains"/>
    <property type="match status" value="1"/>
</dbReference>
<dbReference type="SMART" id="SM00530">
    <property type="entry name" value="HTH_XRE"/>
    <property type="match status" value="1"/>
</dbReference>
<dbReference type="Pfam" id="PF13560">
    <property type="entry name" value="HTH_31"/>
    <property type="match status" value="1"/>
</dbReference>
<dbReference type="Proteomes" id="UP001172687">
    <property type="component" value="Unassembled WGS sequence"/>
</dbReference>
<accession>A0ABT8HPD6</accession>
<name>A0ABT8HPD6_MYCAO</name>